<dbReference type="Proteomes" id="UP000001075">
    <property type="component" value="Unassembled WGS sequence"/>
</dbReference>
<dbReference type="InParanoid" id="G3HT27"/>
<gene>
    <name evidence="1" type="ORF">I79_014054</name>
</gene>
<sequence>MQDRHLHTGHYTELLQLPHLHSPPEEVVVEVESHQTWECHPVEEVVVELGYQQLKGFRHAINLNEKL</sequence>
<accession>G3HT27</accession>
<organism evidence="1 2">
    <name type="scientific">Cricetulus griseus</name>
    <name type="common">Chinese hamster</name>
    <name type="synonym">Cricetulus barabensis griseus</name>
    <dbReference type="NCBI Taxonomy" id="10029"/>
    <lineage>
        <taxon>Eukaryota</taxon>
        <taxon>Metazoa</taxon>
        <taxon>Chordata</taxon>
        <taxon>Craniata</taxon>
        <taxon>Vertebrata</taxon>
        <taxon>Euteleostomi</taxon>
        <taxon>Mammalia</taxon>
        <taxon>Eutheria</taxon>
        <taxon>Euarchontoglires</taxon>
        <taxon>Glires</taxon>
        <taxon>Rodentia</taxon>
        <taxon>Myomorpha</taxon>
        <taxon>Muroidea</taxon>
        <taxon>Cricetidae</taxon>
        <taxon>Cricetinae</taxon>
        <taxon>Cricetulus</taxon>
    </lineage>
</organism>
<protein>
    <submittedName>
        <fullName evidence="1">Uncharacterized protein</fullName>
    </submittedName>
</protein>
<evidence type="ECO:0000313" key="2">
    <source>
        <dbReference type="Proteomes" id="UP000001075"/>
    </source>
</evidence>
<proteinExistence type="predicted"/>
<name>G3HT27_CRIGR</name>
<dbReference type="AlphaFoldDB" id="G3HT27"/>
<dbReference type="EMBL" id="JH000684">
    <property type="protein sequence ID" value="EGV97844.1"/>
    <property type="molecule type" value="Genomic_DNA"/>
</dbReference>
<reference evidence="2" key="1">
    <citation type="journal article" date="2011" name="Nat. Biotechnol.">
        <title>The genomic sequence of the Chinese hamster ovary (CHO)-K1 cell line.</title>
        <authorList>
            <person name="Xu X."/>
            <person name="Nagarajan H."/>
            <person name="Lewis N.E."/>
            <person name="Pan S."/>
            <person name="Cai Z."/>
            <person name="Liu X."/>
            <person name="Chen W."/>
            <person name="Xie M."/>
            <person name="Wang W."/>
            <person name="Hammond S."/>
            <person name="Andersen M.R."/>
            <person name="Neff N."/>
            <person name="Passarelli B."/>
            <person name="Koh W."/>
            <person name="Fan H.C."/>
            <person name="Wang J."/>
            <person name="Gui Y."/>
            <person name="Lee K.H."/>
            <person name="Betenbaugh M.J."/>
            <person name="Quake S.R."/>
            <person name="Famili I."/>
            <person name="Palsson B.O."/>
            <person name="Wang J."/>
        </authorList>
    </citation>
    <scope>NUCLEOTIDE SEQUENCE [LARGE SCALE GENOMIC DNA]</scope>
    <source>
        <strain evidence="2">CHO K1 cell line</strain>
    </source>
</reference>
<evidence type="ECO:0000313" key="1">
    <source>
        <dbReference type="EMBL" id="EGV97844.1"/>
    </source>
</evidence>